<dbReference type="PROSITE" id="PS00181">
    <property type="entry name" value="GLNA_ATP"/>
    <property type="match status" value="1"/>
</dbReference>
<dbReference type="Pfam" id="PF00120">
    <property type="entry name" value="Gln-synt_C"/>
    <property type="match status" value="1"/>
</dbReference>
<dbReference type="PANTHER" id="PTHR20852">
    <property type="entry name" value="GLUTAMINE SYNTHETASE"/>
    <property type="match status" value="1"/>
</dbReference>
<dbReference type="Gene3D" id="3.30.590.10">
    <property type="entry name" value="Glutamine synthetase/guanido kinase, catalytic domain"/>
    <property type="match status" value="1"/>
</dbReference>
<dbReference type="InterPro" id="IPR036651">
    <property type="entry name" value="Gln_synt_N_sf"/>
</dbReference>
<dbReference type="GO" id="GO:0006542">
    <property type="term" value="P:glutamine biosynthetic process"/>
    <property type="evidence" value="ECO:0007669"/>
    <property type="project" value="InterPro"/>
</dbReference>
<accession>A0A381N370</accession>
<name>A0A381N370_9ZZZZ</name>
<protein>
    <recommendedName>
        <fullName evidence="2">glutamine synthetase</fullName>
        <ecNumber evidence="2">6.3.1.2</ecNumber>
    </recommendedName>
</protein>
<dbReference type="GO" id="GO:0005524">
    <property type="term" value="F:ATP binding"/>
    <property type="evidence" value="ECO:0007669"/>
    <property type="project" value="UniProtKB-KW"/>
</dbReference>
<dbReference type="FunFam" id="3.30.590.10:FF:000004">
    <property type="entry name" value="Glutamine synthetase"/>
    <property type="match status" value="1"/>
</dbReference>
<dbReference type="Pfam" id="PF03951">
    <property type="entry name" value="Gln-synt_N"/>
    <property type="match status" value="1"/>
</dbReference>
<proteinExistence type="inferred from homology"/>
<evidence type="ECO:0000313" key="9">
    <source>
        <dbReference type="EMBL" id="SUZ49036.1"/>
    </source>
</evidence>
<dbReference type="InterPro" id="IPR050292">
    <property type="entry name" value="Glutamine_Synthetase"/>
</dbReference>
<keyword evidence="4" id="KW-0547">Nucleotide-binding</keyword>
<dbReference type="PROSITE" id="PS00180">
    <property type="entry name" value="GLNA_1"/>
    <property type="match status" value="1"/>
</dbReference>
<evidence type="ECO:0000256" key="5">
    <source>
        <dbReference type="ARBA" id="ARBA00022840"/>
    </source>
</evidence>
<organism evidence="9">
    <name type="scientific">marine metagenome</name>
    <dbReference type="NCBI Taxonomy" id="408172"/>
    <lineage>
        <taxon>unclassified sequences</taxon>
        <taxon>metagenomes</taxon>
        <taxon>ecological metagenomes</taxon>
    </lineage>
</organism>
<feature type="domain" description="GS catalytic" evidence="8">
    <location>
        <begin position="107"/>
        <end position="351"/>
    </location>
</feature>
<evidence type="ECO:0000256" key="6">
    <source>
        <dbReference type="ARBA" id="ARBA00049436"/>
    </source>
</evidence>
<dbReference type="SUPFAM" id="SSF54368">
    <property type="entry name" value="Glutamine synthetase, N-terminal domain"/>
    <property type="match status" value="1"/>
</dbReference>
<evidence type="ECO:0000259" key="7">
    <source>
        <dbReference type="PROSITE" id="PS51986"/>
    </source>
</evidence>
<dbReference type="InterPro" id="IPR027302">
    <property type="entry name" value="Gln_synth_N_conserv_site"/>
</dbReference>
<dbReference type="EC" id="6.3.1.2" evidence="2"/>
<dbReference type="GO" id="GO:0004356">
    <property type="term" value="F:glutamine synthetase activity"/>
    <property type="evidence" value="ECO:0007669"/>
    <property type="project" value="UniProtKB-EC"/>
</dbReference>
<dbReference type="InterPro" id="IPR008146">
    <property type="entry name" value="Gln_synth_cat_dom"/>
</dbReference>
<evidence type="ECO:0000259" key="8">
    <source>
        <dbReference type="PROSITE" id="PS51987"/>
    </source>
</evidence>
<evidence type="ECO:0000256" key="4">
    <source>
        <dbReference type="ARBA" id="ARBA00022741"/>
    </source>
</evidence>
<dbReference type="PANTHER" id="PTHR20852:SF57">
    <property type="entry name" value="GLUTAMINE SYNTHETASE 2 CYTOPLASMIC"/>
    <property type="match status" value="1"/>
</dbReference>
<evidence type="ECO:0000256" key="3">
    <source>
        <dbReference type="ARBA" id="ARBA00022598"/>
    </source>
</evidence>
<comment type="catalytic activity">
    <reaction evidence="6">
        <text>L-glutamate + NH4(+) + ATP = L-glutamine + ADP + phosphate + H(+)</text>
        <dbReference type="Rhea" id="RHEA:16169"/>
        <dbReference type="ChEBI" id="CHEBI:15378"/>
        <dbReference type="ChEBI" id="CHEBI:28938"/>
        <dbReference type="ChEBI" id="CHEBI:29985"/>
        <dbReference type="ChEBI" id="CHEBI:30616"/>
        <dbReference type="ChEBI" id="CHEBI:43474"/>
        <dbReference type="ChEBI" id="CHEBI:58359"/>
        <dbReference type="ChEBI" id="CHEBI:456216"/>
        <dbReference type="EC" id="6.3.1.2"/>
    </reaction>
</comment>
<evidence type="ECO:0000256" key="2">
    <source>
        <dbReference type="ARBA" id="ARBA00012937"/>
    </source>
</evidence>
<dbReference type="GO" id="GO:0005737">
    <property type="term" value="C:cytoplasm"/>
    <property type="evidence" value="ECO:0007669"/>
    <property type="project" value="TreeGrafter"/>
</dbReference>
<evidence type="ECO:0000256" key="1">
    <source>
        <dbReference type="ARBA" id="ARBA00009897"/>
    </source>
</evidence>
<gene>
    <name evidence="9" type="ORF">METZ01_LOCUS1890</name>
</gene>
<dbReference type="PROSITE" id="PS51987">
    <property type="entry name" value="GS_CATALYTIC"/>
    <property type="match status" value="1"/>
</dbReference>
<keyword evidence="5" id="KW-0067">ATP-binding</keyword>
<dbReference type="InterPro" id="IPR027303">
    <property type="entry name" value="Gln_synth_gly_rich_site"/>
</dbReference>
<dbReference type="SMART" id="SM01230">
    <property type="entry name" value="Gln-synt_C"/>
    <property type="match status" value="1"/>
</dbReference>
<comment type="similarity">
    <text evidence="1">Belongs to the glutamine synthetase family.</text>
</comment>
<dbReference type="InterPro" id="IPR014746">
    <property type="entry name" value="Gln_synth/guanido_kin_cat_dom"/>
</dbReference>
<dbReference type="Gene3D" id="3.10.20.70">
    <property type="entry name" value="Glutamine synthetase, N-terminal domain"/>
    <property type="match status" value="1"/>
</dbReference>
<dbReference type="InterPro" id="IPR008147">
    <property type="entry name" value="Gln_synt_N"/>
</dbReference>
<dbReference type="PROSITE" id="PS51986">
    <property type="entry name" value="GS_BETA_GRASP"/>
    <property type="match status" value="1"/>
</dbReference>
<sequence length="351" mass="38787">MGIHSIKNINKRDFIVKVMAEYIWIDGYEPTAGLRSKTKILDNVVVSVSDLPSWGFDGSSTLQAEGTDSDCMLKPVWFCKDPLRGGDNVLVMNEVCNPDGSPHKSNTRAPLVEIAEKFKDQDPWFGIEQEYILMNGKQPLGWPDEGHPERPQGPYYCSVGFEDVAGRDIVEDHMYACLDAGIAISGINAEVMLGQWEYQVGPVGALEVGDQLWVARWLLERISEDYEARVELHPKPIKGDWNGSGAHINYSTAAMRAPGGLTVIEEACEKLGQNIDKHIAVYGADNEQRLTGLHETCSINEFRYGVSDRGASIRIPMGTQNDGCGYLEERRPASNVDPYKACAALIDTTCS</sequence>
<dbReference type="AlphaFoldDB" id="A0A381N370"/>
<dbReference type="EMBL" id="UINC01000099">
    <property type="protein sequence ID" value="SUZ49036.1"/>
    <property type="molecule type" value="Genomic_DNA"/>
</dbReference>
<keyword evidence="3" id="KW-0436">Ligase</keyword>
<reference evidence="9" key="1">
    <citation type="submission" date="2018-05" db="EMBL/GenBank/DDBJ databases">
        <authorList>
            <person name="Lanie J.A."/>
            <person name="Ng W.-L."/>
            <person name="Kazmierczak K.M."/>
            <person name="Andrzejewski T.M."/>
            <person name="Davidsen T.M."/>
            <person name="Wayne K.J."/>
            <person name="Tettelin H."/>
            <person name="Glass J.I."/>
            <person name="Rusch D."/>
            <person name="Podicherti R."/>
            <person name="Tsui H.-C.T."/>
            <person name="Winkler M.E."/>
        </authorList>
    </citation>
    <scope>NUCLEOTIDE SEQUENCE</scope>
</reference>
<feature type="domain" description="GS beta-grasp" evidence="7">
    <location>
        <begin position="18"/>
        <end position="100"/>
    </location>
</feature>
<dbReference type="SUPFAM" id="SSF55931">
    <property type="entry name" value="Glutamine synthetase/guanido kinase"/>
    <property type="match status" value="1"/>
</dbReference>